<dbReference type="AlphaFoldDB" id="A0A9D2HD27"/>
<protein>
    <submittedName>
        <fullName evidence="1">Type I-E CRISPR-associated protein Cse1/CasA</fullName>
    </submittedName>
</protein>
<proteinExistence type="predicted"/>
<dbReference type="InterPro" id="IPR013381">
    <property type="entry name" value="CRISPR-assoc_prot_Cse1"/>
</dbReference>
<dbReference type="Pfam" id="PF09481">
    <property type="entry name" value="CRISPR_Cse1"/>
    <property type="match status" value="1"/>
</dbReference>
<name>A0A9D2HD27_9BACT</name>
<accession>A0A9D2HD27</accession>
<dbReference type="NCBIfam" id="TIGR02547">
    <property type="entry name" value="casA_cse1"/>
    <property type="match status" value="1"/>
</dbReference>
<gene>
    <name evidence="1" type="primary">casA</name>
    <name evidence="1" type="ORF">H9962_00020</name>
</gene>
<evidence type="ECO:0000313" key="2">
    <source>
        <dbReference type="Proteomes" id="UP000824225"/>
    </source>
</evidence>
<organism evidence="1 2">
    <name type="scientific">Candidatus Mailhella merdigallinarum</name>
    <dbReference type="NCBI Taxonomy" id="2838658"/>
    <lineage>
        <taxon>Bacteria</taxon>
        <taxon>Pseudomonadati</taxon>
        <taxon>Thermodesulfobacteriota</taxon>
        <taxon>Desulfovibrionia</taxon>
        <taxon>Desulfovibrionales</taxon>
        <taxon>Desulfovibrionaceae</taxon>
        <taxon>Mailhella</taxon>
    </lineage>
</organism>
<reference evidence="1" key="2">
    <citation type="submission" date="2021-04" db="EMBL/GenBank/DDBJ databases">
        <authorList>
            <person name="Gilroy R."/>
        </authorList>
    </citation>
    <scope>NUCLEOTIDE SEQUENCE</scope>
    <source>
        <strain evidence="1">CHK186-16707</strain>
    </source>
</reference>
<dbReference type="Proteomes" id="UP000824225">
    <property type="component" value="Unassembled WGS sequence"/>
</dbReference>
<sequence>MDTPRYNLIDEAWIPVADRGKASLKEIFASRACRTLGGTPREKIALLKLLLAIAQAANTPADTPAWAALGPDGMGKACLDYLERWRDAFYLHGQRPFLQMPVERAKMQPYGAIMPEIATGNTTVLTQIQHEPPVPDCLRALLLVCEMSLCLGGKKTDSVCVLTPDYSKGKTASPGPGVCHMGLLHSFLTGQSILETVWLNLLTADTVAGAKIFPQGVGKPPWEEMPAGEDCPVARALKGSLMGRLVPLARFCLLEENGLHYTEGIVHPDYLEGVLDPSTAGDFSGTKPKMLWTDPEKRPWRSLTSLLAFLQAQKRQTGFDCLYLQAGLSRLPESGITHFGIWAGGLKVSRNAGEQYVSGLDDSVESEVNLDWGEIENEDWFPRLQEEMTALEDMAKRLYSAIMRYFRQQHVEESSFARMGTGLFWELAEPLFQKLLDACAMPERLPELRRSYETLAFRAFDALCPHVTARQIQAWGNARPRCFGKASSRSARQTREDT</sequence>
<evidence type="ECO:0000313" key="1">
    <source>
        <dbReference type="EMBL" id="HJA07565.1"/>
    </source>
</evidence>
<comment type="caution">
    <text evidence="1">The sequence shown here is derived from an EMBL/GenBank/DDBJ whole genome shotgun (WGS) entry which is preliminary data.</text>
</comment>
<reference evidence="1" key="1">
    <citation type="journal article" date="2021" name="PeerJ">
        <title>Extensive microbial diversity within the chicken gut microbiome revealed by metagenomics and culture.</title>
        <authorList>
            <person name="Gilroy R."/>
            <person name="Ravi A."/>
            <person name="Getino M."/>
            <person name="Pursley I."/>
            <person name="Horton D.L."/>
            <person name="Alikhan N.F."/>
            <person name="Baker D."/>
            <person name="Gharbi K."/>
            <person name="Hall N."/>
            <person name="Watson M."/>
            <person name="Adriaenssens E.M."/>
            <person name="Foster-Nyarko E."/>
            <person name="Jarju S."/>
            <person name="Secka A."/>
            <person name="Antonio M."/>
            <person name="Oren A."/>
            <person name="Chaudhuri R.R."/>
            <person name="La Ragione R."/>
            <person name="Hildebrand F."/>
            <person name="Pallen M.J."/>
        </authorList>
    </citation>
    <scope>NUCLEOTIDE SEQUENCE</scope>
    <source>
        <strain evidence="1">CHK186-16707</strain>
    </source>
</reference>
<dbReference type="EMBL" id="DXAN01000001">
    <property type="protein sequence ID" value="HJA07565.1"/>
    <property type="molecule type" value="Genomic_DNA"/>
</dbReference>